<evidence type="ECO:0000313" key="1">
    <source>
        <dbReference type="EMBL" id="RAS64780.1"/>
    </source>
</evidence>
<reference evidence="1 2" key="1">
    <citation type="submission" date="2018-06" db="EMBL/GenBank/DDBJ databases">
        <title>Genomic Encyclopedia of Type Strains, Phase IV (KMG-IV): sequencing the most valuable type-strain genomes for metagenomic binning, comparative biology and taxonomic classification.</title>
        <authorList>
            <person name="Goeker M."/>
        </authorList>
    </citation>
    <scope>NUCLEOTIDE SEQUENCE [LARGE SCALE GENOMIC DNA]</scope>
    <source>
        <strain evidence="1 2">DSM 45479</strain>
    </source>
</reference>
<dbReference type="Proteomes" id="UP000248714">
    <property type="component" value="Unassembled WGS sequence"/>
</dbReference>
<evidence type="ECO:0008006" key="3">
    <source>
        <dbReference type="Google" id="ProtNLM"/>
    </source>
</evidence>
<name>A0ABX9E613_9PSEU</name>
<dbReference type="EMBL" id="QLTT01000005">
    <property type="protein sequence ID" value="RAS64780.1"/>
    <property type="molecule type" value="Genomic_DNA"/>
</dbReference>
<organism evidence="1 2">
    <name type="scientific">Lentzea atacamensis</name>
    <dbReference type="NCBI Taxonomy" id="531938"/>
    <lineage>
        <taxon>Bacteria</taxon>
        <taxon>Bacillati</taxon>
        <taxon>Actinomycetota</taxon>
        <taxon>Actinomycetes</taxon>
        <taxon>Pseudonocardiales</taxon>
        <taxon>Pseudonocardiaceae</taxon>
        <taxon>Lentzea</taxon>
    </lineage>
</organism>
<proteinExistence type="predicted"/>
<gene>
    <name evidence="1" type="ORF">C8D87_105273</name>
</gene>
<accession>A0ABX9E613</accession>
<evidence type="ECO:0000313" key="2">
    <source>
        <dbReference type="Proteomes" id="UP000248714"/>
    </source>
</evidence>
<sequence length="345" mass="37691">MRNVDLDAVVATLDPDGRGGRRGVEAVSLAVQAIAPDVEAAAVAELVRETIDRGEREGRWSASRTATVLSGVTVLPKSVLLPRRKEPPERRRTIDTPLRHELSTWATGLLLSVAQREVLLAVNEWLRRTNGGKVPVIATAERAYEVLGDEKAFDSSPPRGGTTLWQSNRLTFGLLRCERVPTPLTWEPVSLSATGAGRIVCVENHATFRTLLRVLRESPSSPWAAVAWVQGRNTAPLESLPSLPFSVTRLDYLGDLDAAGLEIAFTACATAENVGVRAGPACRLWELLIDRSSRPGRAVDVTHAKRLVGWLPQEVRGKAFDLLTEGRVIPQEALRYDLLRTLIVA</sequence>
<comment type="caution">
    <text evidence="1">The sequence shown here is derived from an EMBL/GenBank/DDBJ whole genome shotgun (WGS) entry which is preliminary data.</text>
</comment>
<keyword evidence="2" id="KW-1185">Reference proteome</keyword>
<protein>
    <recommendedName>
        <fullName evidence="3">Wadjet protein JetD C-terminal domain-containing protein</fullName>
    </recommendedName>
</protein>